<dbReference type="Proteomes" id="UP001144352">
    <property type="component" value="Unassembled WGS sequence"/>
</dbReference>
<evidence type="ECO:0000256" key="7">
    <source>
        <dbReference type="ARBA" id="ARBA00032272"/>
    </source>
</evidence>
<evidence type="ECO:0000256" key="4">
    <source>
        <dbReference type="ARBA" id="ARBA00016377"/>
    </source>
</evidence>
<dbReference type="InterPro" id="IPR015797">
    <property type="entry name" value="NUDIX_hydrolase-like_dom_sf"/>
</dbReference>
<evidence type="ECO:0000256" key="3">
    <source>
        <dbReference type="ARBA" id="ARBA00007275"/>
    </source>
</evidence>
<protein>
    <recommendedName>
        <fullName evidence="4">GDP-mannose pyrophosphatase</fullName>
    </recommendedName>
    <alternativeName>
        <fullName evidence="6">GDP-mannose hydrolase</fullName>
    </alternativeName>
    <alternativeName>
        <fullName evidence="7">GDPMK</fullName>
    </alternativeName>
</protein>
<feature type="domain" description="Nudix hydrolase" evidence="8">
    <location>
        <begin position="36"/>
        <end position="164"/>
    </location>
</feature>
<comment type="similarity">
    <text evidence="3">Belongs to the Nudix hydrolase family. NudK subfamily.</text>
</comment>
<dbReference type="PANTHER" id="PTHR11839">
    <property type="entry name" value="UDP/ADP-SUGAR PYROPHOSPHATASE"/>
    <property type="match status" value="1"/>
</dbReference>
<sequence>MDTRNRTTPFKGLVVDIEQMDVRIGDKGWHTFQVVRHPGGVGVLPLHDDGTVTLIRQLRPSVDATLLEIPAGRLDPGEEPAACGMRELAEETGLSSTRLESLGVILTSPGVFDEAIHLYLATGLSQGEADPEQYEEIETVRIPLEEALVMATDGRIRDSKTIIALFRAKAGLP</sequence>
<evidence type="ECO:0000256" key="1">
    <source>
        <dbReference type="ARBA" id="ARBA00000847"/>
    </source>
</evidence>
<name>A0A9W6G063_9BACT</name>
<dbReference type="FunFam" id="3.90.79.10:FF:000024">
    <property type="entry name" value="ADP-ribose pyrophosphatase"/>
    <property type="match status" value="1"/>
</dbReference>
<keyword evidence="5" id="KW-0378">Hydrolase</keyword>
<evidence type="ECO:0000313" key="9">
    <source>
        <dbReference type="EMBL" id="GLI38066.1"/>
    </source>
</evidence>
<dbReference type="Gene3D" id="3.90.79.10">
    <property type="entry name" value="Nucleoside Triphosphate Pyrophosphohydrolase"/>
    <property type="match status" value="1"/>
</dbReference>
<evidence type="ECO:0000256" key="5">
    <source>
        <dbReference type="ARBA" id="ARBA00022801"/>
    </source>
</evidence>
<dbReference type="GO" id="GO:0006753">
    <property type="term" value="P:nucleoside phosphate metabolic process"/>
    <property type="evidence" value="ECO:0007669"/>
    <property type="project" value="TreeGrafter"/>
</dbReference>
<proteinExistence type="inferred from homology"/>
<evidence type="ECO:0000256" key="2">
    <source>
        <dbReference type="ARBA" id="ARBA00001946"/>
    </source>
</evidence>
<dbReference type="PROSITE" id="PS51462">
    <property type="entry name" value="NUDIX"/>
    <property type="match status" value="1"/>
</dbReference>
<evidence type="ECO:0000259" key="8">
    <source>
        <dbReference type="PROSITE" id="PS51462"/>
    </source>
</evidence>
<gene>
    <name evidence="9" type="primary">nudF</name>
    <name evidence="9" type="ORF">GHYDROH2_15670</name>
</gene>
<reference evidence="9" key="1">
    <citation type="submission" date="2022-12" db="EMBL/GenBank/DDBJ databases">
        <title>Reference genome sequencing for broad-spectrum identification of bacterial and archaeal isolates by mass spectrometry.</title>
        <authorList>
            <person name="Sekiguchi Y."/>
            <person name="Tourlousse D.M."/>
        </authorList>
    </citation>
    <scope>NUCLEOTIDE SEQUENCE</scope>
    <source>
        <strain evidence="9">H2</strain>
    </source>
</reference>
<comment type="cofactor">
    <cofactor evidence="2">
        <name>Mg(2+)</name>
        <dbReference type="ChEBI" id="CHEBI:18420"/>
    </cofactor>
</comment>
<dbReference type="GO" id="GO:0005829">
    <property type="term" value="C:cytosol"/>
    <property type="evidence" value="ECO:0007669"/>
    <property type="project" value="TreeGrafter"/>
</dbReference>
<dbReference type="GO" id="GO:0016787">
    <property type="term" value="F:hydrolase activity"/>
    <property type="evidence" value="ECO:0007669"/>
    <property type="project" value="UniProtKB-KW"/>
</dbReference>
<dbReference type="InterPro" id="IPR000086">
    <property type="entry name" value="NUDIX_hydrolase_dom"/>
</dbReference>
<comment type="catalytic activity">
    <reaction evidence="1">
        <text>GDP-alpha-D-mannose + H2O = alpha-D-mannose 1-phosphate + GMP + 2 H(+)</text>
        <dbReference type="Rhea" id="RHEA:27978"/>
        <dbReference type="ChEBI" id="CHEBI:15377"/>
        <dbReference type="ChEBI" id="CHEBI:15378"/>
        <dbReference type="ChEBI" id="CHEBI:57527"/>
        <dbReference type="ChEBI" id="CHEBI:58115"/>
        <dbReference type="ChEBI" id="CHEBI:58409"/>
    </reaction>
</comment>
<dbReference type="RefSeq" id="WP_214186177.1">
    <property type="nucleotide sequence ID" value="NZ_BSDS01000001.1"/>
</dbReference>
<dbReference type="Pfam" id="PF00293">
    <property type="entry name" value="NUDIX"/>
    <property type="match status" value="1"/>
</dbReference>
<dbReference type="PANTHER" id="PTHR11839:SF18">
    <property type="entry name" value="NUDIX HYDROLASE DOMAIN-CONTAINING PROTEIN"/>
    <property type="match status" value="1"/>
</dbReference>
<dbReference type="SUPFAM" id="SSF55811">
    <property type="entry name" value="Nudix"/>
    <property type="match status" value="1"/>
</dbReference>
<dbReference type="EMBL" id="BSDS01000001">
    <property type="protein sequence ID" value="GLI38066.1"/>
    <property type="molecule type" value="Genomic_DNA"/>
</dbReference>
<dbReference type="CDD" id="cd03424">
    <property type="entry name" value="NUDIX_ADPRase_Nudt5_UGPPase_Nudt14"/>
    <property type="match status" value="1"/>
</dbReference>
<dbReference type="AlphaFoldDB" id="A0A9W6G063"/>
<evidence type="ECO:0000256" key="6">
    <source>
        <dbReference type="ARBA" id="ARBA00032162"/>
    </source>
</evidence>
<dbReference type="GO" id="GO:0019693">
    <property type="term" value="P:ribose phosphate metabolic process"/>
    <property type="evidence" value="ECO:0007669"/>
    <property type="project" value="TreeGrafter"/>
</dbReference>
<comment type="caution">
    <text evidence="9">The sequence shown here is derived from an EMBL/GenBank/DDBJ whole genome shotgun (WGS) entry which is preliminary data.</text>
</comment>
<evidence type="ECO:0000313" key="10">
    <source>
        <dbReference type="Proteomes" id="UP001144352"/>
    </source>
</evidence>
<keyword evidence="10" id="KW-1185">Reference proteome</keyword>
<organism evidence="9 10">
    <name type="scientific">Geobacter hydrogenophilus</name>
    <dbReference type="NCBI Taxonomy" id="40983"/>
    <lineage>
        <taxon>Bacteria</taxon>
        <taxon>Pseudomonadati</taxon>
        <taxon>Thermodesulfobacteriota</taxon>
        <taxon>Desulfuromonadia</taxon>
        <taxon>Geobacterales</taxon>
        <taxon>Geobacteraceae</taxon>
        <taxon>Geobacter</taxon>
    </lineage>
</organism>
<accession>A0A9W6G063</accession>